<dbReference type="EMBL" id="NAAC01000009">
    <property type="protein sequence ID" value="RDJ13051.1"/>
    <property type="molecule type" value="Genomic_DNA"/>
</dbReference>
<sequence>MRPGPPNVASAALIRTSGRPGVAYQTEPGDGHRVQEERIGYAPLLDRASTDASRDGRIAVDFKELLASSIKRRMSA</sequence>
<reference evidence="1 2" key="1">
    <citation type="submission" date="2017-03" db="EMBL/GenBank/DDBJ databases">
        <title>Genome analysis of Rhizobial strains effectives or ineffectives for nitrogen fixation isolated from bean seeds.</title>
        <authorList>
            <person name="Peralta H."/>
            <person name="Aguilar-Vera A."/>
            <person name="Mora Y."/>
            <person name="Vargas-Lagunas C."/>
            <person name="Girard L."/>
            <person name="Mora J."/>
        </authorList>
    </citation>
    <scope>NUCLEOTIDE SEQUENCE [LARGE SCALE GENOMIC DNA]</scope>
    <source>
        <strain evidence="1 2">CCGM3</strain>
    </source>
</reference>
<dbReference type="Proteomes" id="UP000254939">
    <property type="component" value="Unassembled WGS sequence"/>
</dbReference>
<evidence type="ECO:0000313" key="2">
    <source>
        <dbReference type="Proteomes" id="UP000254939"/>
    </source>
</evidence>
<evidence type="ECO:0000313" key="1">
    <source>
        <dbReference type="EMBL" id="RDJ13051.1"/>
    </source>
</evidence>
<dbReference type="AlphaFoldDB" id="A0A370KS94"/>
<name>A0A370KS94_9HYPH</name>
<organism evidence="1 2">
    <name type="scientific">Rhizobium grahamii</name>
    <dbReference type="NCBI Taxonomy" id="1120045"/>
    <lineage>
        <taxon>Bacteria</taxon>
        <taxon>Pseudomonadati</taxon>
        <taxon>Pseudomonadota</taxon>
        <taxon>Alphaproteobacteria</taxon>
        <taxon>Hyphomicrobiales</taxon>
        <taxon>Rhizobiaceae</taxon>
        <taxon>Rhizobium/Agrobacterium group</taxon>
        <taxon>Rhizobium</taxon>
    </lineage>
</organism>
<proteinExistence type="predicted"/>
<protein>
    <submittedName>
        <fullName evidence="1">Uncharacterized protein</fullName>
    </submittedName>
</protein>
<accession>A0A370KS94</accession>
<gene>
    <name evidence="1" type="ORF">B5K06_09890</name>
</gene>
<comment type="caution">
    <text evidence="1">The sequence shown here is derived from an EMBL/GenBank/DDBJ whole genome shotgun (WGS) entry which is preliminary data.</text>
</comment>